<proteinExistence type="predicted"/>
<protein>
    <submittedName>
        <fullName evidence="1">Uncharacterized protein</fullName>
    </submittedName>
</protein>
<gene>
    <name evidence="1" type="ORF">LCGC14_3102940</name>
</gene>
<evidence type="ECO:0000313" key="1">
    <source>
        <dbReference type="EMBL" id="KKK52633.1"/>
    </source>
</evidence>
<dbReference type="AlphaFoldDB" id="A0A0F8W7L7"/>
<feature type="non-terminal residue" evidence="1">
    <location>
        <position position="345"/>
    </location>
</feature>
<reference evidence="1" key="1">
    <citation type="journal article" date="2015" name="Nature">
        <title>Complex archaea that bridge the gap between prokaryotes and eukaryotes.</title>
        <authorList>
            <person name="Spang A."/>
            <person name="Saw J.H."/>
            <person name="Jorgensen S.L."/>
            <person name="Zaremba-Niedzwiedzka K."/>
            <person name="Martijn J."/>
            <person name="Lind A.E."/>
            <person name="van Eijk R."/>
            <person name="Schleper C."/>
            <person name="Guy L."/>
            <person name="Ettema T.J."/>
        </authorList>
    </citation>
    <scope>NUCLEOTIDE SEQUENCE</scope>
</reference>
<feature type="non-terminal residue" evidence="1">
    <location>
        <position position="1"/>
    </location>
</feature>
<accession>A0A0F8W7L7</accession>
<name>A0A0F8W7L7_9ZZZZ</name>
<sequence>VPYLSMNNPKVMVRSKTPQLRPWAYTTELAINHLMTEIKFAKYCLRPAIFNSMFGMGITKTGIMKAEEVEFNGYLHDVGQIYTDVIDDSDYIGDVSARNRENFEIEGHYYYLPTAYAKEFFGSKHADAIKPTHKLHGDESPDNISKPSTLSQDFHTLREWTRFIDIWLPDEETVITILPEGYPHILRTVEYDGPEGGPFDILSYKHFPNSPIPIPPAWGWTSYDTAVNVLANKMRTQAENEKTIITYSADAAEDMKRVAAAGDRESVRVNDVDAMKPMVFPGINPDSYNWIQYLENQFSISGGNLYTMGGRNVQAKTLGQEQMLQSNASRILEDMVVQVHNFTES</sequence>
<organism evidence="1">
    <name type="scientific">marine sediment metagenome</name>
    <dbReference type="NCBI Taxonomy" id="412755"/>
    <lineage>
        <taxon>unclassified sequences</taxon>
        <taxon>metagenomes</taxon>
        <taxon>ecological metagenomes</taxon>
    </lineage>
</organism>
<dbReference type="EMBL" id="LAZR01066922">
    <property type="protein sequence ID" value="KKK52633.1"/>
    <property type="molecule type" value="Genomic_DNA"/>
</dbReference>
<comment type="caution">
    <text evidence="1">The sequence shown here is derived from an EMBL/GenBank/DDBJ whole genome shotgun (WGS) entry which is preliminary data.</text>
</comment>